<reference evidence="1 2" key="1">
    <citation type="journal article" date="2016" name="Nat. Commun.">
        <title>Thousands of microbial genomes shed light on interconnected biogeochemical processes in an aquifer system.</title>
        <authorList>
            <person name="Anantharaman K."/>
            <person name="Brown C.T."/>
            <person name="Hug L.A."/>
            <person name="Sharon I."/>
            <person name="Castelle C.J."/>
            <person name="Probst A.J."/>
            <person name="Thomas B.C."/>
            <person name="Singh A."/>
            <person name="Wilkins M.J."/>
            <person name="Karaoz U."/>
            <person name="Brodie E.L."/>
            <person name="Williams K.H."/>
            <person name="Hubbard S.S."/>
            <person name="Banfield J.F."/>
        </authorList>
    </citation>
    <scope>NUCLEOTIDE SEQUENCE [LARGE SCALE GENOMIC DNA]</scope>
</reference>
<dbReference type="Gene3D" id="1.10.1330.10">
    <property type="entry name" value="Dockerin domain"/>
    <property type="match status" value="1"/>
</dbReference>
<protein>
    <recommendedName>
        <fullName evidence="3">Dockerin domain-containing protein</fullName>
    </recommendedName>
</protein>
<dbReference type="GO" id="GO:0004553">
    <property type="term" value="F:hydrolase activity, hydrolyzing O-glycosyl compounds"/>
    <property type="evidence" value="ECO:0007669"/>
    <property type="project" value="InterPro"/>
</dbReference>
<evidence type="ECO:0000313" key="1">
    <source>
        <dbReference type="EMBL" id="OGD42122.1"/>
    </source>
</evidence>
<organism evidence="1 2">
    <name type="scientific">Candidatus Azambacteria bacterium RIFOXYD1_FULL_42_11</name>
    <dbReference type="NCBI Taxonomy" id="1797310"/>
    <lineage>
        <taxon>Bacteria</taxon>
        <taxon>Candidatus Azamiibacteriota</taxon>
    </lineage>
</organism>
<sequence>MIGEAEIDFADAQILAADGEGTNITGNKNGVVYSVIDNKPEVYDFNNDNKVGLTDLSILIYNFGSIDTPQYDLNDNGRVDLTDLSILVSRMGK</sequence>
<evidence type="ECO:0008006" key="3">
    <source>
        <dbReference type="Google" id="ProtNLM"/>
    </source>
</evidence>
<dbReference type="AlphaFoldDB" id="A0A1F5CGY4"/>
<name>A0A1F5CGY4_9BACT</name>
<evidence type="ECO:0000313" key="2">
    <source>
        <dbReference type="Proteomes" id="UP000178974"/>
    </source>
</evidence>
<dbReference type="PROSITE" id="PS00018">
    <property type="entry name" value="EF_HAND_1"/>
    <property type="match status" value="2"/>
</dbReference>
<dbReference type="Proteomes" id="UP000178974">
    <property type="component" value="Unassembled WGS sequence"/>
</dbReference>
<proteinExistence type="predicted"/>
<accession>A0A1F5CGY4</accession>
<dbReference type="InterPro" id="IPR002105">
    <property type="entry name" value="Dockerin_1_rpt"/>
</dbReference>
<gene>
    <name evidence="1" type="ORF">A2567_00545</name>
</gene>
<dbReference type="SUPFAM" id="SSF63446">
    <property type="entry name" value="Type I dockerin domain"/>
    <property type="match status" value="1"/>
</dbReference>
<comment type="caution">
    <text evidence="1">The sequence shown here is derived from an EMBL/GenBank/DDBJ whole genome shotgun (WGS) entry which is preliminary data.</text>
</comment>
<dbReference type="GO" id="GO:0000272">
    <property type="term" value="P:polysaccharide catabolic process"/>
    <property type="evidence" value="ECO:0007669"/>
    <property type="project" value="InterPro"/>
</dbReference>
<dbReference type="EMBL" id="MEZA01000020">
    <property type="protein sequence ID" value="OGD42122.1"/>
    <property type="molecule type" value="Genomic_DNA"/>
</dbReference>
<dbReference type="InterPro" id="IPR036439">
    <property type="entry name" value="Dockerin_dom_sf"/>
</dbReference>
<dbReference type="Pfam" id="PF00404">
    <property type="entry name" value="Dockerin_1"/>
    <property type="match status" value="1"/>
</dbReference>
<dbReference type="InterPro" id="IPR018247">
    <property type="entry name" value="EF_Hand_1_Ca_BS"/>
</dbReference>